<name>A0A0G0MAZ6_9BACT</name>
<protein>
    <submittedName>
        <fullName evidence="1">Uncharacterized protein</fullName>
    </submittedName>
</protein>
<dbReference type="EMBL" id="LBUU01000002">
    <property type="protein sequence ID" value="KKQ70929.1"/>
    <property type="molecule type" value="Genomic_DNA"/>
</dbReference>
<dbReference type="Proteomes" id="UP000034022">
    <property type="component" value="Unassembled WGS sequence"/>
</dbReference>
<dbReference type="AlphaFoldDB" id="A0A0G0MAZ6"/>
<organism evidence="1 2">
    <name type="scientific">Candidatus Falkowbacteria bacterium GW2011_GWE1_38_31</name>
    <dbReference type="NCBI Taxonomy" id="1618638"/>
    <lineage>
        <taxon>Bacteria</taxon>
        <taxon>Candidatus Falkowiibacteriota</taxon>
    </lineage>
</organism>
<evidence type="ECO:0000313" key="2">
    <source>
        <dbReference type="Proteomes" id="UP000034022"/>
    </source>
</evidence>
<evidence type="ECO:0000313" key="1">
    <source>
        <dbReference type="EMBL" id="KKQ70929.1"/>
    </source>
</evidence>
<gene>
    <name evidence="1" type="ORF">US91_C0002G0008</name>
</gene>
<accession>A0A0G0MAZ6</accession>
<reference evidence="1 2" key="1">
    <citation type="journal article" date="2015" name="Nature">
        <title>rRNA introns, odd ribosomes, and small enigmatic genomes across a large radiation of phyla.</title>
        <authorList>
            <person name="Brown C.T."/>
            <person name="Hug L.A."/>
            <person name="Thomas B.C."/>
            <person name="Sharon I."/>
            <person name="Castelle C.J."/>
            <person name="Singh A."/>
            <person name="Wilkins M.J."/>
            <person name="Williams K.H."/>
            <person name="Banfield J.F."/>
        </authorList>
    </citation>
    <scope>NUCLEOTIDE SEQUENCE [LARGE SCALE GENOMIC DNA]</scope>
</reference>
<sequence length="94" mass="10923">MEADDKKIVTGCISEAGNTIKSIDWNNQDIRDSLFANLELRIKKIESPDIFCRADRIRAEFWEEVAMILDMKIDVLKICDRSMKKQLAMLMEVN</sequence>
<proteinExistence type="predicted"/>
<comment type="caution">
    <text evidence="1">The sequence shown here is derived from an EMBL/GenBank/DDBJ whole genome shotgun (WGS) entry which is preliminary data.</text>
</comment>